<protein>
    <recommendedName>
        <fullName evidence="7">Mitochondrial outer membrane transport complex Sam37/metaxin N-terminal domain-containing protein</fullName>
    </recommendedName>
</protein>
<accession>A0A1E3QGU8</accession>
<gene>
    <name evidence="8" type="ORF">LIPSTDRAFT_60391</name>
</gene>
<keyword evidence="5" id="KW-0496">Mitochondrion</keyword>
<dbReference type="InterPro" id="IPR019564">
    <property type="entry name" value="Sam37/metaxin_N"/>
</dbReference>
<name>A0A1E3QGU8_LIPST</name>
<dbReference type="OrthoDB" id="5835136at2759"/>
<feature type="domain" description="Mitochondrial outer membrane transport complex Sam37/metaxin N-terminal" evidence="7">
    <location>
        <begin position="65"/>
        <end position="160"/>
    </location>
</feature>
<evidence type="ECO:0000256" key="6">
    <source>
        <dbReference type="ARBA" id="ARBA00023136"/>
    </source>
</evidence>
<dbReference type="AlphaFoldDB" id="A0A1E3QGU8"/>
<dbReference type="InterPro" id="IPR050931">
    <property type="entry name" value="Mito_Protein_Transport_Metaxin"/>
</dbReference>
<keyword evidence="9" id="KW-1185">Reference proteome</keyword>
<evidence type="ECO:0000256" key="2">
    <source>
        <dbReference type="ARBA" id="ARBA00022448"/>
    </source>
</evidence>
<evidence type="ECO:0000256" key="3">
    <source>
        <dbReference type="ARBA" id="ARBA00022787"/>
    </source>
</evidence>
<comment type="subcellular location">
    <subcellularLocation>
        <location evidence="1">Mitochondrion outer membrane</location>
    </subcellularLocation>
</comment>
<dbReference type="GO" id="GO:0007005">
    <property type="term" value="P:mitochondrion organization"/>
    <property type="evidence" value="ECO:0007669"/>
    <property type="project" value="TreeGrafter"/>
</dbReference>
<reference evidence="8 9" key="1">
    <citation type="journal article" date="2016" name="Proc. Natl. Acad. Sci. U.S.A.">
        <title>Comparative genomics of biotechnologically important yeasts.</title>
        <authorList>
            <person name="Riley R."/>
            <person name="Haridas S."/>
            <person name="Wolfe K.H."/>
            <person name="Lopes M.R."/>
            <person name="Hittinger C.T."/>
            <person name="Goeker M."/>
            <person name="Salamov A.A."/>
            <person name="Wisecaver J.H."/>
            <person name="Long T.M."/>
            <person name="Calvey C.H."/>
            <person name="Aerts A.L."/>
            <person name="Barry K.W."/>
            <person name="Choi C."/>
            <person name="Clum A."/>
            <person name="Coughlan A.Y."/>
            <person name="Deshpande S."/>
            <person name="Douglass A.P."/>
            <person name="Hanson S.J."/>
            <person name="Klenk H.-P."/>
            <person name="LaButti K.M."/>
            <person name="Lapidus A."/>
            <person name="Lindquist E.A."/>
            <person name="Lipzen A.M."/>
            <person name="Meier-Kolthoff J.P."/>
            <person name="Ohm R.A."/>
            <person name="Otillar R.P."/>
            <person name="Pangilinan J.L."/>
            <person name="Peng Y."/>
            <person name="Rokas A."/>
            <person name="Rosa C.A."/>
            <person name="Scheuner C."/>
            <person name="Sibirny A.A."/>
            <person name="Slot J.C."/>
            <person name="Stielow J.B."/>
            <person name="Sun H."/>
            <person name="Kurtzman C.P."/>
            <person name="Blackwell M."/>
            <person name="Grigoriev I.V."/>
            <person name="Jeffries T.W."/>
        </authorList>
    </citation>
    <scope>NUCLEOTIDE SEQUENCE [LARGE SCALE GENOMIC DNA]</scope>
    <source>
        <strain evidence="8 9">NRRL Y-11557</strain>
    </source>
</reference>
<dbReference type="Proteomes" id="UP000094385">
    <property type="component" value="Unassembled WGS sequence"/>
</dbReference>
<proteinExistence type="predicted"/>
<evidence type="ECO:0000313" key="9">
    <source>
        <dbReference type="Proteomes" id="UP000094385"/>
    </source>
</evidence>
<dbReference type="PANTHER" id="PTHR12289">
    <property type="entry name" value="METAXIN RELATED"/>
    <property type="match status" value="1"/>
</dbReference>
<keyword evidence="6" id="KW-0472">Membrane</keyword>
<dbReference type="Pfam" id="PF10568">
    <property type="entry name" value="Tom37"/>
    <property type="match status" value="1"/>
</dbReference>
<evidence type="ECO:0000313" key="8">
    <source>
        <dbReference type="EMBL" id="ODQ76217.1"/>
    </source>
</evidence>
<keyword evidence="4" id="KW-0653">Protein transport</keyword>
<sequence>MAFELHVWGPIGCLPSFDPDCLAAILYLKKTASLSDYVIVPSSNPLLSDDCMLAPRHLLWDKYSNCSIKGRLPAVRVNGSVVASGIFDVLRFFKSQGLDPDSDLSPTQKAQNTALLTFISDNFTILSLYIQRLHILHFQEIFRPGLIQLIPFPLQYVAPLLLFTAAKQHIVHIHDIDLANPQSSLSEDNSVPGIFFFKKQAIRYSDVHDTVPKTLVDKINTTAGGASEFSGVLRMLNFACEVLPSIESALSESEGLYLFGEKPRSADFLLLAHSLVETLPKYASPFVKDLIESRYGHVKKYLDDHKDLISIKEEDVKVTRADPQDRLTIRNMFRKCMGY</sequence>
<dbReference type="EMBL" id="KV454289">
    <property type="protein sequence ID" value="ODQ76217.1"/>
    <property type="molecule type" value="Genomic_DNA"/>
</dbReference>
<dbReference type="PANTHER" id="PTHR12289:SF41">
    <property type="entry name" value="FAILED AXON CONNECTIONS-RELATED"/>
    <property type="match status" value="1"/>
</dbReference>
<keyword evidence="3" id="KW-1000">Mitochondrion outer membrane</keyword>
<dbReference type="GO" id="GO:0001401">
    <property type="term" value="C:SAM complex"/>
    <property type="evidence" value="ECO:0007669"/>
    <property type="project" value="InterPro"/>
</dbReference>
<keyword evidence="2" id="KW-0813">Transport</keyword>
<dbReference type="STRING" id="675824.A0A1E3QGU8"/>
<dbReference type="GO" id="GO:0015031">
    <property type="term" value="P:protein transport"/>
    <property type="evidence" value="ECO:0007669"/>
    <property type="project" value="UniProtKB-KW"/>
</dbReference>
<organism evidence="8 9">
    <name type="scientific">Lipomyces starkeyi NRRL Y-11557</name>
    <dbReference type="NCBI Taxonomy" id="675824"/>
    <lineage>
        <taxon>Eukaryota</taxon>
        <taxon>Fungi</taxon>
        <taxon>Dikarya</taxon>
        <taxon>Ascomycota</taxon>
        <taxon>Saccharomycotina</taxon>
        <taxon>Lipomycetes</taxon>
        <taxon>Lipomycetales</taxon>
        <taxon>Lipomycetaceae</taxon>
        <taxon>Lipomyces</taxon>
    </lineage>
</organism>
<evidence type="ECO:0000259" key="7">
    <source>
        <dbReference type="Pfam" id="PF10568"/>
    </source>
</evidence>
<evidence type="ECO:0000256" key="1">
    <source>
        <dbReference type="ARBA" id="ARBA00004294"/>
    </source>
</evidence>
<evidence type="ECO:0000256" key="5">
    <source>
        <dbReference type="ARBA" id="ARBA00023128"/>
    </source>
</evidence>
<evidence type="ECO:0000256" key="4">
    <source>
        <dbReference type="ARBA" id="ARBA00022927"/>
    </source>
</evidence>